<dbReference type="Proteomes" id="UP000265614">
    <property type="component" value="Unassembled WGS sequence"/>
</dbReference>
<keyword evidence="2" id="KW-0175">Coiled coil</keyword>
<feature type="compositionally biased region" description="Low complexity" evidence="3">
    <location>
        <begin position="8"/>
        <end position="21"/>
    </location>
</feature>
<accession>A0A3A3YS47</accession>
<feature type="coiled-coil region" evidence="2">
    <location>
        <begin position="75"/>
        <end position="102"/>
    </location>
</feature>
<feature type="region of interest" description="Disordered" evidence="3">
    <location>
        <begin position="228"/>
        <end position="268"/>
    </location>
</feature>
<comment type="caution">
    <text evidence="4">The sequence shown here is derived from an EMBL/GenBank/DDBJ whole genome shotgun (WGS) entry which is preliminary data.</text>
</comment>
<reference evidence="4 5" key="1">
    <citation type="submission" date="2018-09" db="EMBL/GenBank/DDBJ databases">
        <title>YIM 75000 draft genome.</title>
        <authorList>
            <person name="Tang S."/>
            <person name="Feng Y."/>
        </authorList>
    </citation>
    <scope>NUCLEOTIDE SEQUENCE [LARGE SCALE GENOMIC DNA]</scope>
    <source>
        <strain evidence="4 5">YIM 75000</strain>
    </source>
</reference>
<evidence type="ECO:0000313" key="5">
    <source>
        <dbReference type="Proteomes" id="UP000265614"/>
    </source>
</evidence>
<dbReference type="RefSeq" id="WP_119951726.1">
    <property type="nucleotide sequence ID" value="NZ_QZEZ01000010.1"/>
</dbReference>
<sequence>MATDEDGTAAPGGAPAPRPTGWAALRRAAGGRPSAGRVTAAVLLGLLGFAVAVQVRSTQAEGLESLREADLVRILDDAAERSARLRAEAAELEETRRQLASGTDGARAAVEEARRRAEVLAVLAGTAPATGPGVEVVVPDEEGAVDADQLLDLVQELRDAGAEAVQVGGGPGSAGGPVRVVAQTWFVDGPDGPGTVEVDGTVLAPPYRVLAVGAPETLSAALGIPGGVEESLRRRGSEPRVTERDEVLVDALRPPAEPQYASPAPAGG</sequence>
<evidence type="ECO:0000256" key="1">
    <source>
        <dbReference type="ARBA" id="ARBA00009108"/>
    </source>
</evidence>
<dbReference type="PANTHER" id="PTHR37313">
    <property type="entry name" value="UPF0749 PROTEIN RV1825"/>
    <property type="match status" value="1"/>
</dbReference>
<dbReference type="PANTHER" id="PTHR37313:SF2">
    <property type="entry name" value="UPF0749 PROTEIN YLXX"/>
    <property type="match status" value="1"/>
</dbReference>
<feature type="region of interest" description="Disordered" evidence="3">
    <location>
        <begin position="1"/>
        <end position="21"/>
    </location>
</feature>
<evidence type="ECO:0000256" key="2">
    <source>
        <dbReference type="SAM" id="Coils"/>
    </source>
</evidence>
<dbReference type="InterPro" id="IPR010273">
    <property type="entry name" value="DUF881"/>
</dbReference>
<protein>
    <submittedName>
        <fullName evidence="4">DUF881 domain-containing protein</fullName>
    </submittedName>
</protein>
<evidence type="ECO:0000313" key="4">
    <source>
        <dbReference type="EMBL" id="RJK93134.1"/>
    </source>
</evidence>
<feature type="compositionally biased region" description="Basic and acidic residues" evidence="3">
    <location>
        <begin position="230"/>
        <end position="247"/>
    </location>
</feature>
<comment type="similarity">
    <text evidence="1">Belongs to the UPF0749 family.</text>
</comment>
<organism evidence="4 5">
    <name type="scientific">Vallicoccus soli</name>
    <dbReference type="NCBI Taxonomy" id="2339232"/>
    <lineage>
        <taxon>Bacteria</taxon>
        <taxon>Bacillati</taxon>
        <taxon>Actinomycetota</taxon>
        <taxon>Actinomycetes</taxon>
        <taxon>Motilibacterales</taxon>
        <taxon>Vallicoccaceae</taxon>
        <taxon>Vallicoccus</taxon>
    </lineage>
</organism>
<dbReference type="GO" id="GO:0005886">
    <property type="term" value="C:plasma membrane"/>
    <property type="evidence" value="ECO:0007669"/>
    <property type="project" value="TreeGrafter"/>
</dbReference>
<dbReference type="OrthoDB" id="3211287at2"/>
<dbReference type="AlphaFoldDB" id="A0A3A3YS47"/>
<dbReference type="EMBL" id="QZEZ01000010">
    <property type="protein sequence ID" value="RJK93134.1"/>
    <property type="molecule type" value="Genomic_DNA"/>
</dbReference>
<proteinExistence type="inferred from homology"/>
<dbReference type="Pfam" id="PF05949">
    <property type="entry name" value="DUF881"/>
    <property type="match status" value="1"/>
</dbReference>
<keyword evidence="5" id="KW-1185">Reference proteome</keyword>
<dbReference type="Gene3D" id="3.30.70.1880">
    <property type="entry name" value="Protein of unknown function DUF881"/>
    <property type="match status" value="1"/>
</dbReference>
<evidence type="ECO:0000256" key="3">
    <source>
        <dbReference type="SAM" id="MobiDB-lite"/>
    </source>
</evidence>
<name>A0A3A3YS47_9ACTN</name>
<gene>
    <name evidence="4" type="ORF">D5H78_17110</name>
</gene>